<dbReference type="InterPro" id="IPR008258">
    <property type="entry name" value="Transglycosylase_SLT_dom_1"/>
</dbReference>
<evidence type="ECO:0000256" key="3">
    <source>
        <dbReference type="SAM" id="SignalP"/>
    </source>
</evidence>
<accession>A0A2K8UA94</accession>
<dbReference type="GO" id="GO:0016020">
    <property type="term" value="C:membrane"/>
    <property type="evidence" value="ECO:0007669"/>
    <property type="project" value="InterPro"/>
</dbReference>
<feature type="region of interest" description="Disordered" evidence="2">
    <location>
        <begin position="143"/>
        <end position="169"/>
    </location>
</feature>
<dbReference type="PROSITE" id="PS00922">
    <property type="entry name" value="TRANSGLYCOSYLASE"/>
    <property type="match status" value="1"/>
</dbReference>
<feature type="domain" description="Transglycosylase SLT" evidence="4">
    <location>
        <begin position="178"/>
        <end position="273"/>
    </location>
</feature>
<dbReference type="OrthoDB" id="92254at2"/>
<sequence length="294" mass="32074">MRLRTHRHLTGRILSGCALTLAALALVSLEAAADAAFTKAYATADKRQLTEWGRRFQHGEGVAASLDNAIRLYCKAAKQGDINAQYYLGYLYANGTGVQRDEELAAAWLHLAAAQNDPQSKRILTMLGYAKRPKRQPICALTDGRDALRPPSPPLGPRPGMGPTRTQPATGPIADLVRGLAREYQLDPNLVLAVIETESNFNPRAQSPKNAQGLMQLIPATAQRFGVRDVWDPEQNLRGGMAYLRWLLAHFNGDVRLALAGYNAGEGAVAQHGGVPPFTETRDYVARIMRKLGP</sequence>
<dbReference type="InterPro" id="IPR000189">
    <property type="entry name" value="Transglyc_AS"/>
</dbReference>
<dbReference type="GO" id="GO:0000270">
    <property type="term" value="P:peptidoglycan metabolic process"/>
    <property type="evidence" value="ECO:0007669"/>
    <property type="project" value="InterPro"/>
</dbReference>
<evidence type="ECO:0000313" key="5">
    <source>
        <dbReference type="EMBL" id="AUB82492.1"/>
    </source>
</evidence>
<keyword evidence="6" id="KW-1185">Reference proteome</keyword>
<dbReference type="SMART" id="SM00671">
    <property type="entry name" value="SEL1"/>
    <property type="match status" value="2"/>
</dbReference>
<gene>
    <name evidence="5" type="ORF">THSYN_17105</name>
</gene>
<evidence type="ECO:0000256" key="1">
    <source>
        <dbReference type="ARBA" id="ARBA00007734"/>
    </source>
</evidence>
<dbReference type="Pfam" id="PF01464">
    <property type="entry name" value="SLT"/>
    <property type="match status" value="1"/>
</dbReference>
<dbReference type="GO" id="GO:0008933">
    <property type="term" value="F:peptidoglycan lytic transglycosylase activity"/>
    <property type="evidence" value="ECO:0007669"/>
    <property type="project" value="InterPro"/>
</dbReference>
<proteinExistence type="inferred from homology"/>
<dbReference type="AlphaFoldDB" id="A0A2K8UA94"/>
<evidence type="ECO:0000256" key="2">
    <source>
        <dbReference type="SAM" id="MobiDB-lite"/>
    </source>
</evidence>
<dbReference type="InterPro" id="IPR023346">
    <property type="entry name" value="Lysozyme-like_dom_sf"/>
</dbReference>
<dbReference type="SUPFAM" id="SSF81901">
    <property type="entry name" value="HCP-like"/>
    <property type="match status" value="1"/>
</dbReference>
<dbReference type="Gene3D" id="1.10.530.10">
    <property type="match status" value="1"/>
</dbReference>
<organism evidence="5 6">
    <name type="scientific">Candidatus Thiodictyon syntrophicum</name>
    <dbReference type="NCBI Taxonomy" id="1166950"/>
    <lineage>
        <taxon>Bacteria</taxon>
        <taxon>Pseudomonadati</taxon>
        <taxon>Pseudomonadota</taxon>
        <taxon>Gammaproteobacteria</taxon>
        <taxon>Chromatiales</taxon>
        <taxon>Chromatiaceae</taxon>
        <taxon>Thiodictyon</taxon>
    </lineage>
</organism>
<feature type="chain" id="PRO_5014946878" evidence="3">
    <location>
        <begin position="34"/>
        <end position="294"/>
    </location>
</feature>
<dbReference type="Pfam" id="PF08238">
    <property type="entry name" value="Sel1"/>
    <property type="match status" value="2"/>
</dbReference>
<dbReference type="Proteomes" id="UP000232638">
    <property type="component" value="Chromosome"/>
</dbReference>
<dbReference type="PANTHER" id="PTHR37423:SF2">
    <property type="entry name" value="MEMBRANE-BOUND LYTIC MUREIN TRANSGLYCOSYLASE C"/>
    <property type="match status" value="1"/>
</dbReference>
<keyword evidence="3" id="KW-0732">Signal</keyword>
<evidence type="ECO:0000313" key="6">
    <source>
        <dbReference type="Proteomes" id="UP000232638"/>
    </source>
</evidence>
<dbReference type="SUPFAM" id="SSF53955">
    <property type="entry name" value="Lysozyme-like"/>
    <property type="match status" value="1"/>
</dbReference>
<evidence type="ECO:0000259" key="4">
    <source>
        <dbReference type="Pfam" id="PF01464"/>
    </source>
</evidence>
<comment type="similarity">
    <text evidence="1">Belongs to the transglycosylase Slt family.</text>
</comment>
<protein>
    <submittedName>
        <fullName evidence="5">Lytic transglycosylase</fullName>
    </submittedName>
</protein>
<dbReference type="InterPro" id="IPR011990">
    <property type="entry name" value="TPR-like_helical_dom_sf"/>
</dbReference>
<dbReference type="RefSeq" id="WP_100920218.1">
    <property type="nucleotide sequence ID" value="NZ_CP020370.1"/>
</dbReference>
<dbReference type="InterPro" id="IPR006597">
    <property type="entry name" value="Sel1-like"/>
</dbReference>
<name>A0A2K8UA94_9GAMM</name>
<dbReference type="CDD" id="cd00254">
    <property type="entry name" value="LT-like"/>
    <property type="match status" value="1"/>
</dbReference>
<dbReference type="KEGG" id="tsy:THSYN_17105"/>
<reference evidence="5 6" key="1">
    <citation type="submission" date="2017-03" db="EMBL/GenBank/DDBJ databases">
        <title>Complete genome sequence of Candidatus 'Thiodictyon syntrophicum' sp. nov. strain Cad16T, a photolithoautotroph purple sulfur bacterium isolated from an alpine meromictic lake.</title>
        <authorList>
            <person name="Luedin S.M."/>
            <person name="Pothier J.F."/>
            <person name="Danza F."/>
            <person name="Storelli N."/>
            <person name="Wittwer M."/>
            <person name="Tonolla M."/>
        </authorList>
    </citation>
    <scope>NUCLEOTIDE SEQUENCE [LARGE SCALE GENOMIC DNA]</scope>
    <source>
        <strain evidence="5 6">Cad16T</strain>
    </source>
</reference>
<feature type="signal peptide" evidence="3">
    <location>
        <begin position="1"/>
        <end position="33"/>
    </location>
</feature>
<dbReference type="Gene3D" id="1.25.40.10">
    <property type="entry name" value="Tetratricopeptide repeat domain"/>
    <property type="match status" value="1"/>
</dbReference>
<dbReference type="EMBL" id="CP020370">
    <property type="protein sequence ID" value="AUB82492.1"/>
    <property type="molecule type" value="Genomic_DNA"/>
</dbReference>
<dbReference type="PANTHER" id="PTHR37423">
    <property type="entry name" value="SOLUBLE LYTIC MUREIN TRANSGLYCOSYLASE-RELATED"/>
    <property type="match status" value="1"/>
</dbReference>